<organism evidence="2 3">
    <name type="scientific">Parahalioglobus pacificus</name>
    <dbReference type="NCBI Taxonomy" id="930806"/>
    <lineage>
        <taxon>Bacteria</taxon>
        <taxon>Pseudomonadati</taxon>
        <taxon>Pseudomonadota</taxon>
        <taxon>Gammaproteobacteria</taxon>
        <taxon>Cellvibrionales</taxon>
        <taxon>Halieaceae</taxon>
        <taxon>Parahalioglobus</taxon>
    </lineage>
</organism>
<gene>
    <name evidence="2" type="ORF">GCM10007053_12460</name>
</gene>
<accession>A0A918XGA1</accession>
<dbReference type="PANTHER" id="PTHR40031">
    <property type="entry name" value="HYPOTHETICAL MEMBRANE SPANNING PROTEIN"/>
    <property type="match status" value="1"/>
</dbReference>
<comment type="caution">
    <text evidence="2">The sequence shown here is derived from an EMBL/GenBank/DDBJ whole genome shotgun (WGS) entry which is preliminary data.</text>
</comment>
<keyword evidence="1" id="KW-0472">Membrane</keyword>
<reference evidence="2" key="2">
    <citation type="submission" date="2020-09" db="EMBL/GenBank/DDBJ databases">
        <authorList>
            <person name="Sun Q."/>
            <person name="Kim S."/>
        </authorList>
    </citation>
    <scope>NUCLEOTIDE SEQUENCE</scope>
    <source>
        <strain evidence="2">KCTC 23430</strain>
    </source>
</reference>
<keyword evidence="1" id="KW-0812">Transmembrane</keyword>
<dbReference type="AlphaFoldDB" id="A0A918XGA1"/>
<dbReference type="RefSeq" id="WP_189476261.1">
    <property type="nucleotide sequence ID" value="NZ_BMYM01000001.1"/>
</dbReference>
<dbReference type="Proteomes" id="UP000644693">
    <property type="component" value="Unassembled WGS sequence"/>
</dbReference>
<dbReference type="InterPro" id="IPR007404">
    <property type="entry name" value="YdjM-like"/>
</dbReference>
<dbReference type="EMBL" id="BMYM01000001">
    <property type="protein sequence ID" value="GHD30560.1"/>
    <property type="molecule type" value="Genomic_DNA"/>
</dbReference>
<feature type="transmembrane region" description="Helical" evidence="1">
    <location>
        <begin position="93"/>
        <end position="119"/>
    </location>
</feature>
<proteinExistence type="predicted"/>
<evidence type="ECO:0008006" key="4">
    <source>
        <dbReference type="Google" id="ProtNLM"/>
    </source>
</evidence>
<evidence type="ECO:0000313" key="3">
    <source>
        <dbReference type="Proteomes" id="UP000644693"/>
    </source>
</evidence>
<reference evidence="2" key="1">
    <citation type="journal article" date="2014" name="Int. J. Syst. Evol. Microbiol.">
        <title>Complete genome sequence of Corynebacterium casei LMG S-19264T (=DSM 44701T), isolated from a smear-ripened cheese.</title>
        <authorList>
            <consortium name="US DOE Joint Genome Institute (JGI-PGF)"/>
            <person name="Walter F."/>
            <person name="Albersmeier A."/>
            <person name="Kalinowski J."/>
            <person name="Ruckert C."/>
        </authorList>
    </citation>
    <scope>NUCLEOTIDE SEQUENCE</scope>
    <source>
        <strain evidence="2">KCTC 23430</strain>
    </source>
</reference>
<sequence>MDPVTQGALGAALPQSFADKRALRGACILGLLGGMAPDLDVLIRSPSDPLLFLEFHRHFTHALVFIPLGGLLCALVLHGLIGRRFGFDFKRSYLFCTAGYATHALLDACTTYGTLLLWPFNHVRYAWNTVSVIDPLVTVPLLVLVMTAFMSRSVWPARIALVWVLSYLLLGLVQRDRAIEAGYSVATQRGHVPERLDAKPSFANILVWKVVYELEDQFYVDAVRVGMDVRVYPGAVVNKLDVARDFPALDSGSQQAKDIERFRWFSNDYLAPDPGFPNRITDIRYSMIPNEVQGLWSIEIDAAAPRDRHVAYRTHRDASSERTQQLLAMLRGEADSGGQLLSGRVDASTGGQ</sequence>
<evidence type="ECO:0000256" key="1">
    <source>
        <dbReference type="SAM" id="Phobius"/>
    </source>
</evidence>
<dbReference type="PANTHER" id="PTHR40031:SF1">
    <property type="entry name" value="MEMBRANE-BOUND METAL-DEPENDENT HYDROLASE"/>
    <property type="match status" value="1"/>
</dbReference>
<protein>
    <recommendedName>
        <fullName evidence="4">Metal-dependent hydrolase</fullName>
    </recommendedName>
</protein>
<feature type="transmembrane region" description="Helical" evidence="1">
    <location>
        <begin position="59"/>
        <end position="81"/>
    </location>
</feature>
<dbReference type="InterPro" id="IPR053170">
    <property type="entry name" value="Transcription_regulator"/>
</dbReference>
<feature type="transmembrane region" description="Helical" evidence="1">
    <location>
        <begin position="125"/>
        <end position="148"/>
    </location>
</feature>
<evidence type="ECO:0000313" key="2">
    <source>
        <dbReference type="EMBL" id="GHD30560.1"/>
    </source>
</evidence>
<feature type="transmembrane region" description="Helical" evidence="1">
    <location>
        <begin position="155"/>
        <end position="173"/>
    </location>
</feature>
<name>A0A918XGA1_9GAMM</name>
<keyword evidence="1" id="KW-1133">Transmembrane helix</keyword>
<keyword evidence="3" id="KW-1185">Reference proteome</keyword>
<dbReference type="Pfam" id="PF04307">
    <property type="entry name" value="YdjM"/>
    <property type="match status" value="1"/>
</dbReference>